<organism evidence="1 2">
    <name type="scientific">Diphasiastrum complanatum</name>
    <name type="common">Issler's clubmoss</name>
    <name type="synonym">Lycopodium complanatum</name>
    <dbReference type="NCBI Taxonomy" id="34168"/>
    <lineage>
        <taxon>Eukaryota</taxon>
        <taxon>Viridiplantae</taxon>
        <taxon>Streptophyta</taxon>
        <taxon>Embryophyta</taxon>
        <taxon>Tracheophyta</taxon>
        <taxon>Lycopodiopsida</taxon>
        <taxon>Lycopodiales</taxon>
        <taxon>Lycopodiaceae</taxon>
        <taxon>Lycopodioideae</taxon>
        <taxon>Diphasiastrum</taxon>
    </lineage>
</organism>
<keyword evidence="2" id="KW-1185">Reference proteome</keyword>
<dbReference type="EMBL" id="CM055113">
    <property type="protein sequence ID" value="KAJ7516305.1"/>
    <property type="molecule type" value="Genomic_DNA"/>
</dbReference>
<evidence type="ECO:0000313" key="2">
    <source>
        <dbReference type="Proteomes" id="UP001162992"/>
    </source>
</evidence>
<dbReference type="Proteomes" id="UP001162992">
    <property type="component" value="Chromosome 22"/>
</dbReference>
<name>A0ACC2AFQ9_DIPCM</name>
<reference evidence="2" key="1">
    <citation type="journal article" date="2024" name="Proc. Natl. Acad. Sci. U.S.A.">
        <title>Extraordinary preservation of gene collinearity over three hundred million years revealed in homosporous lycophytes.</title>
        <authorList>
            <person name="Li C."/>
            <person name="Wickell D."/>
            <person name="Kuo L.Y."/>
            <person name="Chen X."/>
            <person name="Nie B."/>
            <person name="Liao X."/>
            <person name="Peng D."/>
            <person name="Ji J."/>
            <person name="Jenkins J."/>
            <person name="Williams M."/>
            <person name="Shu S."/>
            <person name="Plott C."/>
            <person name="Barry K."/>
            <person name="Rajasekar S."/>
            <person name="Grimwood J."/>
            <person name="Han X."/>
            <person name="Sun S."/>
            <person name="Hou Z."/>
            <person name="He W."/>
            <person name="Dai G."/>
            <person name="Sun C."/>
            <person name="Schmutz J."/>
            <person name="Leebens-Mack J.H."/>
            <person name="Li F.W."/>
            <person name="Wang L."/>
        </authorList>
    </citation>
    <scope>NUCLEOTIDE SEQUENCE [LARGE SCALE GENOMIC DNA]</scope>
    <source>
        <strain evidence="2">cv. PW_Plant_1</strain>
    </source>
</reference>
<comment type="caution">
    <text evidence="1">The sequence shown here is derived from an EMBL/GenBank/DDBJ whole genome shotgun (WGS) entry which is preliminary data.</text>
</comment>
<sequence>MVTEPPLPLGTILDKYLALGMEGKSSPNLELLSTNAGSKRPFPFEEEEDEDDDSDMEDEELSLAVQKAYESLLPTVKDFVTRILGDRKPNLMSDIAEKPCLVCRSSQKYKGWKALLAHTEKFKKKKPIQHRGFYQALSEILLSDSKDEEKGEARCVAETRTDEHLIVWPPIVILEKVEYPNKTALLEQDEIYSKFPDLKKTSVVNILPIYSSKHNRATSLVVFEDSTIGYLDAKTFEELLAKQRLGREECERQKERNFYQQERDASSSAGRHYVHEKERWMQASPPARVCTIFGFMALPHDMKRLDPNKTTVKWSEEVFQEKVQYAHKKSKEKHDKEKAMLRARELEVERLQVSREQCISSKQHLEYLLEEKQKEIDRQMKRGEELESKHAEERRRQEGRFESDLKAFNAVSFAKEKKLRDHLELNEKQFAEEQFLRLQEVNYLRQKFEKITEKIKQEEAKEALDKEEEALRIRESCREKMLKAEVELNERAHALEMELMERQQQELIELFEENENEKQELLKKWLEDQEALQKAATEVPQEEDDNLSDEAECVICFEELGANRALLKPCGHAKICLNCALDLWKNKKPHCPICRGIIASKPAPPPSKVFL</sequence>
<evidence type="ECO:0000313" key="1">
    <source>
        <dbReference type="EMBL" id="KAJ7516305.1"/>
    </source>
</evidence>
<proteinExistence type="predicted"/>
<protein>
    <submittedName>
        <fullName evidence="1">Uncharacterized protein</fullName>
    </submittedName>
</protein>
<gene>
    <name evidence="1" type="ORF">O6H91_22G052400</name>
</gene>
<accession>A0ACC2AFQ9</accession>